<feature type="region of interest" description="Disordered" evidence="1">
    <location>
        <begin position="715"/>
        <end position="738"/>
    </location>
</feature>
<feature type="region of interest" description="Disordered" evidence="1">
    <location>
        <begin position="1"/>
        <end position="34"/>
    </location>
</feature>
<dbReference type="EMBL" id="RRYP01002578">
    <property type="protein sequence ID" value="TNV84623.1"/>
    <property type="molecule type" value="Genomic_DNA"/>
</dbReference>
<evidence type="ECO:0000313" key="3">
    <source>
        <dbReference type="Proteomes" id="UP000785679"/>
    </source>
</evidence>
<gene>
    <name evidence="2" type="ORF">FGO68_gene559</name>
</gene>
<protein>
    <submittedName>
        <fullName evidence="2">Uncharacterized protein</fullName>
    </submittedName>
</protein>
<accession>A0A8J8NZR4</accession>
<evidence type="ECO:0000313" key="2">
    <source>
        <dbReference type="EMBL" id="TNV84623.1"/>
    </source>
</evidence>
<keyword evidence="3" id="KW-1185">Reference proteome</keyword>
<name>A0A8J8NZR4_HALGN</name>
<dbReference type="Proteomes" id="UP000785679">
    <property type="component" value="Unassembled WGS sequence"/>
</dbReference>
<feature type="compositionally biased region" description="Polar residues" evidence="1">
    <location>
        <begin position="719"/>
        <end position="728"/>
    </location>
</feature>
<dbReference type="OrthoDB" id="327262at2759"/>
<comment type="caution">
    <text evidence="2">The sequence shown here is derived from an EMBL/GenBank/DDBJ whole genome shotgun (WGS) entry which is preliminary data.</text>
</comment>
<feature type="region of interest" description="Disordered" evidence="1">
    <location>
        <begin position="752"/>
        <end position="778"/>
    </location>
</feature>
<reference evidence="2" key="1">
    <citation type="submission" date="2019-06" db="EMBL/GenBank/DDBJ databases">
        <authorList>
            <person name="Zheng W."/>
        </authorList>
    </citation>
    <scope>NUCLEOTIDE SEQUENCE</scope>
    <source>
        <strain evidence="2">QDHG01</strain>
    </source>
</reference>
<evidence type="ECO:0000256" key="1">
    <source>
        <dbReference type="SAM" id="MobiDB-lite"/>
    </source>
</evidence>
<dbReference type="AlphaFoldDB" id="A0A8J8NZR4"/>
<proteinExistence type="predicted"/>
<organism evidence="2 3">
    <name type="scientific">Halteria grandinella</name>
    <dbReference type="NCBI Taxonomy" id="5974"/>
    <lineage>
        <taxon>Eukaryota</taxon>
        <taxon>Sar</taxon>
        <taxon>Alveolata</taxon>
        <taxon>Ciliophora</taxon>
        <taxon>Intramacronucleata</taxon>
        <taxon>Spirotrichea</taxon>
        <taxon>Stichotrichia</taxon>
        <taxon>Sporadotrichida</taxon>
        <taxon>Halteriidae</taxon>
        <taxon>Halteria</taxon>
    </lineage>
</organism>
<sequence length="831" mass="95815">MFKDGKRSVPRKDQTMNDRFFHNNDADSKARKQHYEDMRAETKANDEQVRKTNVHIGQYSGWKQPQKQLSQGKFLKPNLPKSSVKSSASFTPMVSSTKVRDAPGLIWTEGDMFKTTKQQMQEEPLSRVNYQDYVPPVEENRNKKNESCLNFSHRIDLKILQSMGSADRVKRTSKKAPFEKDQIFTLGALNVVPEATNQDDFEAEIVKGLENAPGYDREQRNDALKQTKYLQARSSYEQLIQQAKSKLIRTFLDREKRRQNQFTNLQTPSAKQLDENPVTKKISNVYIINQERFHPSSSELGFHITQVKQALQLSSSKGALEPAQTELKKSFKRSASTTHQRPLTGIVPIKQLQSLLKQSQEDRTLHSKLKKQNFHISGHDYDYLPQDMPPEQLALSMEQERPRTSSQANSPIKRIKPSFTRERSKKQLHFRTSFQEQFEVSQLYGADQSGFKREVQQLKEFMAKPNIKFMYSTLKTEGTKYMKSVSPRNHESLRARYDNTNFVNHLPFADKSVPDILKDRERYKTFNQTDLNIAAHRQSSSQLIGNLERNNSLNKGYKRDLLDEHYKLGSMAQEAQAEVFKSETLARQSMVNTSEAKINIKREQMAGVSPAQLKVSNKELVERQNFTIKQPKLSGDVYTPDNYREKSRPLQGFPLETIKEDQDGRDPSSIVMNMASTLNFKDQMMDHRKTNFAMGNENEFSRVNRLKHAQFRTLDGHRYSSSPSPFDRQSNEDYKPSLESVLQHQHQLLSTSNRLASSSLGRKHELSRPGTAENSMSTVGRLRQRGEYMRFKNEGESTRIVLGSEKRRGQAAMGDTAYRTGYQWTVPKYAL</sequence>